<keyword evidence="3 6" id="KW-0326">Glycosidase</keyword>
<dbReference type="InterPro" id="IPR006047">
    <property type="entry name" value="GH13_cat_dom"/>
</dbReference>
<dbReference type="Pfam" id="PF02922">
    <property type="entry name" value="CBM_48"/>
    <property type="match status" value="2"/>
</dbReference>
<dbReference type="CDD" id="cd11326">
    <property type="entry name" value="AmyAc_Glg_debranch"/>
    <property type="match status" value="1"/>
</dbReference>
<dbReference type="CDD" id="cd02856">
    <property type="entry name" value="E_set_GDE_Isoamylase_N"/>
    <property type="match status" value="1"/>
</dbReference>
<dbReference type="InterPro" id="IPR044901">
    <property type="entry name" value="Trehalose_TreZ_E-set_sf"/>
</dbReference>
<dbReference type="NCBIfam" id="TIGR02100">
    <property type="entry name" value="glgX_debranch"/>
    <property type="match status" value="1"/>
</dbReference>
<dbReference type="Pfam" id="PF00128">
    <property type="entry name" value="Alpha-amylase"/>
    <property type="match status" value="2"/>
</dbReference>
<name>A0A011M8N3_9PROT</name>
<dbReference type="InterPro" id="IPR013780">
    <property type="entry name" value="Glyco_hydro_b"/>
</dbReference>
<evidence type="ECO:0000256" key="2">
    <source>
        <dbReference type="ARBA" id="ARBA00022801"/>
    </source>
</evidence>
<dbReference type="InterPro" id="IPR022567">
    <property type="entry name" value="DUF3459"/>
</dbReference>
<evidence type="ECO:0000256" key="1">
    <source>
        <dbReference type="ARBA" id="ARBA00008061"/>
    </source>
</evidence>
<dbReference type="Proteomes" id="UP000020218">
    <property type="component" value="Unassembled WGS sequence"/>
</dbReference>
<dbReference type="InterPro" id="IPR017853">
    <property type="entry name" value="GH"/>
</dbReference>
<proteinExistence type="inferred from homology"/>
<feature type="region of interest" description="Disordered" evidence="4">
    <location>
        <begin position="472"/>
        <end position="498"/>
    </location>
</feature>
<dbReference type="InterPro" id="IPR013783">
    <property type="entry name" value="Ig-like_fold"/>
</dbReference>
<dbReference type="PANTHER" id="PTHR43002">
    <property type="entry name" value="GLYCOGEN DEBRANCHING ENZYME"/>
    <property type="match status" value="1"/>
</dbReference>
<feature type="domain" description="Glycosyl hydrolase family 13 catalytic" evidence="5">
    <location>
        <begin position="168"/>
        <end position="576"/>
    </location>
</feature>
<dbReference type="PATRIC" id="fig|1454001.3.peg.2838"/>
<accession>A0A011M8N3</accession>
<comment type="similarity">
    <text evidence="1">Belongs to the glycosyl hydrolase 13 family.</text>
</comment>
<organism evidence="6 7">
    <name type="scientific">Candidatus Accumulibacter adjunctus</name>
    <dbReference type="NCBI Taxonomy" id="1454001"/>
    <lineage>
        <taxon>Bacteria</taxon>
        <taxon>Pseudomonadati</taxon>
        <taxon>Pseudomonadota</taxon>
        <taxon>Betaproteobacteria</taxon>
        <taxon>Candidatus Accumulibacter</taxon>
    </lineage>
</organism>
<comment type="caution">
    <text evidence="6">The sequence shown here is derived from an EMBL/GenBank/DDBJ whole genome shotgun (WGS) entry which is preliminary data.</text>
</comment>
<dbReference type="Gene3D" id="1.10.10.760">
    <property type="entry name" value="E-set domains of sugar-utilizing enzymes"/>
    <property type="match status" value="1"/>
</dbReference>
<dbReference type="SUPFAM" id="SSF81296">
    <property type="entry name" value="E set domains"/>
    <property type="match status" value="2"/>
</dbReference>
<dbReference type="SUPFAM" id="SSF51445">
    <property type="entry name" value="(Trans)glycosidases"/>
    <property type="match status" value="2"/>
</dbReference>
<dbReference type="InterPro" id="IPR044505">
    <property type="entry name" value="GlgX_Isoamylase_N_E_set"/>
</dbReference>
<feature type="compositionally biased region" description="Basic and acidic residues" evidence="4">
    <location>
        <begin position="472"/>
        <end position="486"/>
    </location>
</feature>
<reference evidence="6" key="1">
    <citation type="submission" date="2014-02" db="EMBL/GenBank/DDBJ databases">
        <title>Expanding our view of genomic diversity in Candidatus Accumulibacter clades.</title>
        <authorList>
            <person name="Skennerton C.T."/>
            <person name="Barr J.J."/>
            <person name="Slater F.R."/>
            <person name="Bond P.L."/>
            <person name="Tyson G.W."/>
        </authorList>
    </citation>
    <scope>NUCLEOTIDE SEQUENCE [LARGE SCALE GENOMIC DNA]</scope>
</reference>
<evidence type="ECO:0000313" key="6">
    <source>
        <dbReference type="EMBL" id="EXI66048.1"/>
    </source>
</evidence>
<keyword evidence="2 6" id="KW-0378">Hydrolase</keyword>
<protein>
    <submittedName>
        <fullName evidence="6">Glycogen debranching enzyme</fullName>
        <ecNumber evidence="6">3.2.1.-</ecNumber>
    </submittedName>
</protein>
<dbReference type="Gene3D" id="2.60.40.10">
    <property type="entry name" value="Immunoglobulins"/>
    <property type="match status" value="2"/>
</dbReference>
<sequence length="1309" mass="146948">MSEARVAVWPGKPYPLGATWDGEGVNFALFAEHADKVELCLFDDGGRLERQRIELPEKTDQIWHAYLPGVRPGQLYGYRVHGPYRPEEGHRFNPHKLLLDPYARAIVGAIEWSDAQFGYRIGSPREDLSFSRRDSGPRMFKCQVIDSAFDWQGDRRPNVPWHQSVIYELHVKGFTRLHPLLPPALRGTYAGLGSPPVIEHFRRLGITAVEFLPIQTFVDDRHLLQRGLKNYWGYNSIGYFAPDPRYSASGRVDEFKHLVRTLHAAGIEVIMDVVYNHTAEGNHLGPTLCFRGLDNAAYYRLVPGASRYYMDYTGCGNTLNMMHPRVLQLIMDSLRYWVSEMHVDGFRFDLAAALARELHEVDQLGAFMDIIHQDPLLSQVKLIAEPWDLGDGGYQVGNFPVGWTEWNGKYRDVVRDYWRGEGGLIGQLAYRLTGSSDLYQHSGRRPYASINFITAHDGFTLHDLVSHNEKHNAANGEENRDGESHNRSWNCGAEGETTDPGVLELRQRQRRNLLATLLLSQGVPMLLAGDEMGRTQRGNNNAYCQDNELSWVDWDLAATPDNQELLQFARRLVELRRQHPALRRRHFFQGQRIRGAGVRDIIWLHPDGSEISDQDWHHHHARCLALYLIGEALEEQDERGQWVKDDDFLLLLNGHHEAMHFTLPWTGDCELVLDTAVADCGGLQPFSDPSYRLAGRSLALLTQPRRAGRVAEPILRRRYFMPFGAQVLEGGRVRFRLWAPAAEGVELLLQKPAAGTIARQMESREAGWYELSSDEATVDDRYRYRIDGSCEVPDPASRCNPDGVHGASQVIEPGLFAWTDGNWRGRPWEEAIIYQLHVGAFTAQGSFAAVRERLDHLVELGVTAIQLLPVGAFAGAHGWGHDGVLPFAPAASYGHPDELKELVQTAHHKGLMVLLDLACEHFGPEGNYLSVYAPEFFAPGTAGLAGTSIDGTLAVAGEFLIHNALYWLEEFHLDGLRLNAALLQEGTGESDLLMALADAVREGPGKHRHCHLLLGHDQRAARYLHWPDHSTPRRYAAVWNDAAQQAMQDVLTGAAAGAVGTARPLDQLGACLSRGFADAGVDRLLPTAFVTFLQDHARIGDRALGERLHQLSPARPLGVLTATVLLAPMPPALFMGEEFAAAQPFLYFCDFNPDLVRDIARNRRKSFAHLQGFRTARTRARIPDPTDPATFQRCKLDWNSINRSPHADWLDFHRRLLAVRRREICPRLAGMHEEAVRYGLIAGRGLSIRWTLGDDSVLSLLANYSGVQLDGLQRPAGSVLWAEPREAEQALTQGRLPPWSLLWFLQDAA</sequence>
<dbReference type="InterPro" id="IPR011837">
    <property type="entry name" value="Glycogen_debranch_GlgX"/>
</dbReference>
<dbReference type="SMART" id="SM00642">
    <property type="entry name" value="Aamy"/>
    <property type="match status" value="1"/>
</dbReference>
<evidence type="ECO:0000256" key="3">
    <source>
        <dbReference type="ARBA" id="ARBA00023295"/>
    </source>
</evidence>
<evidence type="ECO:0000313" key="7">
    <source>
        <dbReference type="Proteomes" id="UP000020218"/>
    </source>
</evidence>
<keyword evidence="7" id="KW-1185">Reference proteome</keyword>
<dbReference type="InterPro" id="IPR014756">
    <property type="entry name" value="Ig_E-set"/>
</dbReference>
<dbReference type="STRING" id="1454001.AW08_02787"/>
<dbReference type="InterPro" id="IPR004193">
    <property type="entry name" value="Glyco_hydro_13_N"/>
</dbReference>
<evidence type="ECO:0000259" key="5">
    <source>
        <dbReference type="SMART" id="SM00642"/>
    </source>
</evidence>
<dbReference type="EC" id="3.2.1.-" evidence="6"/>
<dbReference type="CDD" id="cd02853">
    <property type="entry name" value="E_set_MTHase_like_N"/>
    <property type="match status" value="1"/>
</dbReference>
<dbReference type="Pfam" id="PF11941">
    <property type="entry name" value="DUF3459"/>
    <property type="match status" value="1"/>
</dbReference>
<dbReference type="Gene3D" id="3.20.20.80">
    <property type="entry name" value="Glycosidases"/>
    <property type="match status" value="2"/>
</dbReference>
<dbReference type="Gene3D" id="2.60.40.1180">
    <property type="entry name" value="Golgi alpha-mannosidase II"/>
    <property type="match status" value="1"/>
</dbReference>
<dbReference type="GO" id="GO:0005980">
    <property type="term" value="P:glycogen catabolic process"/>
    <property type="evidence" value="ECO:0007669"/>
    <property type="project" value="InterPro"/>
</dbReference>
<dbReference type="CDD" id="cd11325">
    <property type="entry name" value="AmyAc_GTHase"/>
    <property type="match status" value="1"/>
</dbReference>
<dbReference type="EMBL" id="JFAX01000017">
    <property type="protein sequence ID" value="EXI66048.1"/>
    <property type="molecule type" value="Genomic_DNA"/>
</dbReference>
<gene>
    <name evidence="6" type="primary">glgX_2</name>
    <name evidence="6" type="ORF">AW08_02787</name>
</gene>
<dbReference type="SUPFAM" id="SSF51011">
    <property type="entry name" value="Glycosyl hydrolase domain"/>
    <property type="match status" value="1"/>
</dbReference>
<evidence type="ECO:0000256" key="4">
    <source>
        <dbReference type="SAM" id="MobiDB-lite"/>
    </source>
</evidence>
<dbReference type="GO" id="GO:0004135">
    <property type="term" value="F:amylo-alpha-1,6-glucosidase activity"/>
    <property type="evidence" value="ECO:0007669"/>
    <property type="project" value="InterPro"/>
</dbReference>